<reference evidence="2 3" key="1">
    <citation type="journal article" date="2018" name="PLoS Genet.">
        <title>Population sequencing reveals clonal diversity and ancestral inbreeding in the grapevine cultivar Chardonnay.</title>
        <authorList>
            <person name="Roach M.J."/>
            <person name="Johnson D.L."/>
            <person name="Bohlmann J."/>
            <person name="van Vuuren H.J."/>
            <person name="Jones S.J."/>
            <person name="Pretorius I.S."/>
            <person name="Schmidt S.A."/>
            <person name="Borneman A.R."/>
        </authorList>
    </citation>
    <scope>NUCLEOTIDE SEQUENCE [LARGE SCALE GENOMIC DNA]</scope>
    <source>
        <strain evidence="3">cv. Chardonnay</strain>
        <tissue evidence="2">Leaf</tissue>
    </source>
</reference>
<comment type="caution">
    <text evidence="2">The sequence shown here is derived from an EMBL/GenBank/DDBJ whole genome shotgun (WGS) entry which is preliminary data.</text>
</comment>
<organism evidence="2 3">
    <name type="scientific">Vitis vinifera</name>
    <name type="common">Grape</name>
    <dbReference type="NCBI Taxonomy" id="29760"/>
    <lineage>
        <taxon>Eukaryota</taxon>
        <taxon>Viridiplantae</taxon>
        <taxon>Streptophyta</taxon>
        <taxon>Embryophyta</taxon>
        <taxon>Tracheophyta</taxon>
        <taxon>Spermatophyta</taxon>
        <taxon>Magnoliopsida</taxon>
        <taxon>eudicotyledons</taxon>
        <taxon>Gunneridae</taxon>
        <taxon>Pentapetalae</taxon>
        <taxon>rosids</taxon>
        <taxon>Vitales</taxon>
        <taxon>Vitaceae</taxon>
        <taxon>Viteae</taxon>
        <taxon>Vitis</taxon>
    </lineage>
</organism>
<evidence type="ECO:0000313" key="3">
    <source>
        <dbReference type="Proteomes" id="UP000288805"/>
    </source>
</evidence>
<proteinExistence type="predicted"/>
<protein>
    <submittedName>
        <fullName evidence="2">Uncharacterized protein</fullName>
    </submittedName>
</protein>
<dbReference type="EMBL" id="QGNW01000073">
    <property type="protein sequence ID" value="RVX01864.1"/>
    <property type="molecule type" value="Genomic_DNA"/>
</dbReference>
<accession>A0A438IYT5</accession>
<gene>
    <name evidence="2" type="ORF">CK203_019503</name>
</gene>
<dbReference type="AlphaFoldDB" id="A0A438IYT5"/>
<dbReference type="Proteomes" id="UP000288805">
    <property type="component" value="Unassembled WGS sequence"/>
</dbReference>
<feature type="region of interest" description="Disordered" evidence="1">
    <location>
        <begin position="1"/>
        <end position="53"/>
    </location>
</feature>
<evidence type="ECO:0000256" key="1">
    <source>
        <dbReference type="SAM" id="MobiDB-lite"/>
    </source>
</evidence>
<feature type="compositionally biased region" description="Basic and acidic residues" evidence="1">
    <location>
        <begin position="30"/>
        <end position="40"/>
    </location>
</feature>
<sequence length="184" mass="20608">MARSQKQGKNGDAGLGEDCRRARRPRRRRTSLERCRKWPESGHAPSRAGAWVTGRRRRAARGGAWINLLNGQTLWNPCTPILAEEIDARVLISAVVFKNTVPFCGVAWKEVLQGCSSFAYSGPLGGTKMGVSLCREVEDFARRLNSDWPERMQEILSLGQQRRLVPISMNGNGSAHRYTSMSFF</sequence>
<evidence type="ECO:0000313" key="2">
    <source>
        <dbReference type="EMBL" id="RVX01864.1"/>
    </source>
</evidence>
<name>A0A438IYT5_VITVI</name>